<protein>
    <submittedName>
        <fullName evidence="1">Uncharacterized protein</fullName>
    </submittedName>
</protein>
<gene>
    <name evidence="1" type="ORF">LBA_00098</name>
</gene>
<organism evidence="1 2">
    <name type="scientific">Megavirus lba</name>
    <dbReference type="NCBI Taxonomy" id="1235314"/>
    <lineage>
        <taxon>Viruses</taxon>
        <taxon>Varidnaviria</taxon>
        <taxon>Bamfordvirae</taxon>
        <taxon>Nucleocytoviricota</taxon>
        <taxon>Megaviricetes</taxon>
        <taxon>Imitervirales</taxon>
        <taxon>Mimiviridae</taxon>
        <taxon>Megamimivirinae</taxon>
        <taxon>Megavirus</taxon>
        <taxon>Megavirus chilense</taxon>
    </lineage>
</organism>
<evidence type="ECO:0000313" key="1">
    <source>
        <dbReference type="EMBL" id="AGD92020.1"/>
    </source>
</evidence>
<evidence type="ECO:0000313" key="2">
    <source>
        <dbReference type="Proteomes" id="UP000236749"/>
    </source>
</evidence>
<accession>L7XX26</accession>
<sequence>MINSIIINDIIIKINNNITMSKYEWSTESAFNKLKSDLSVSINMPFISISKQITPSCDRERDAYRNCAKCGRHFNYHSSGFCPL</sequence>
<dbReference type="EMBL" id="JX885207">
    <property type="protein sequence ID" value="AGD92020.1"/>
    <property type="molecule type" value="Genomic_DNA"/>
</dbReference>
<dbReference type="Proteomes" id="UP000236749">
    <property type="component" value="Segment"/>
</dbReference>
<name>L7XX26_9VIRU</name>
<proteinExistence type="predicted"/>
<reference evidence="1 2" key="1">
    <citation type="journal article" date="2013" name="Clin. Infect. Dis.">
        <title>First isolation of Mimivirus in a patient with pneumonia.</title>
        <authorList>
            <person name="Saadi H."/>
            <person name="Pagnier I."/>
            <person name="Colson P."/>
            <person name="Cherif J.K."/>
            <person name="Beji M."/>
            <person name="Boughalmi M."/>
            <person name="Azza S."/>
            <person name="Armstrong N."/>
            <person name="Robert C."/>
            <person name="Fournous G."/>
            <person name="La Scola B."/>
            <person name="Raoult D."/>
        </authorList>
    </citation>
    <scope>NUCLEOTIDE SEQUENCE [LARGE SCALE GENOMIC DNA]</scope>
    <source>
        <strain evidence="1">LBA111</strain>
    </source>
</reference>